<dbReference type="SUPFAM" id="SSF52980">
    <property type="entry name" value="Restriction endonuclease-like"/>
    <property type="match status" value="1"/>
</dbReference>
<dbReference type="PANTHER" id="PTHR34107:SF4">
    <property type="entry name" value="SLL1222 PROTEIN"/>
    <property type="match status" value="1"/>
</dbReference>
<protein>
    <submittedName>
        <fullName evidence="2">Putative restriction endonuclease</fullName>
    </submittedName>
</protein>
<reference evidence="3" key="1">
    <citation type="submission" date="2016-10" db="EMBL/GenBank/DDBJ databases">
        <authorList>
            <person name="Varghese N."/>
            <person name="Submissions S."/>
        </authorList>
    </citation>
    <scope>NUCLEOTIDE SEQUENCE [LARGE SCALE GENOMIC DNA]</scope>
    <source>
        <strain evidence="3">P18</strain>
    </source>
</reference>
<evidence type="ECO:0000313" key="2">
    <source>
        <dbReference type="EMBL" id="SFQ12061.1"/>
    </source>
</evidence>
<dbReference type="EMBL" id="FOXO01000019">
    <property type="protein sequence ID" value="SFQ12061.1"/>
    <property type="molecule type" value="Genomic_DNA"/>
</dbReference>
<dbReference type="AlphaFoldDB" id="A0A1I5VX78"/>
<dbReference type="InterPro" id="IPR011335">
    <property type="entry name" value="Restrct_endonuc-II-like"/>
</dbReference>
<accession>A0A1I5VX78</accession>
<dbReference type="InterPro" id="IPR012296">
    <property type="entry name" value="Nuclease_put_TT1808"/>
</dbReference>
<dbReference type="Gene3D" id="3.90.1570.10">
    <property type="entry name" value="tt1808, chain A"/>
    <property type="match status" value="1"/>
</dbReference>
<dbReference type="CDD" id="cd06260">
    <property type="entry name" value="DUF820-like"/>
    <property type="match status" value="1"/>
</dbReference>
<keyword evidence="2" id="KW-0255">Endonuclease</keyword>
<name>A0A1I5VX78_9FIRM</name>
<dbReference type="GO" id="GO:0004519">
    <property type="term" value="F:endonuclease activity"/>
    <property type="evidence" value="ECO:0007669"/>
    <property type="project" value="UniProtKB-KW"/>
</dbReference>
<keyword evidence="2" id="KW-0378">Hydrolase</keyword>
<proteinExistence type="predicted"/>
<keyword evidence="2" id="KW-0540">Nuclease</keyword>
<gene>
    <name evidence="2" type="ORF">SAMN04487928_11968</name>
</gene>
<evidence type="ECO:0000313" key="3">
    <source>
        <dbReference type="Proteomes" id="UP000182624"/>
    </source>
</evidence>
<keyword evidence="3" id="KW-1185">Reference proteome</keyword>
<dbReference type="Pfam" id="PF05685">
    <property type="entry name" value="Uma2"/>
    <property type="match status" value="1"/>
</dbReference>
<feature type="domain" description="Putative restriction endonuclease" evidence="1">
    <location>
        <begin position="2"/>
        <end position="85"/>
    </location>
</feature>
<dbReference type="PANTHER" id="PTHR34107">
    <property type="entry name" value="SLL0198 PROTEIN-RELATED"/>
    <property type="match status" value="1"/>
</dbReference>
<dbReference type="InterPro" id="IPR008538">
    <property type="entry name" value="Uma2"/>
</dbReference>
<dbReference type="Proteomes" id="UP000182624">
    <property type="component" value="Unassembled WGS sequence"/>
</dbReference>
<organism evidence="2 3">
    <name type="scientific">Butyrivibrio proteoclasticus</name>
    <dbReference type="NCBI Taxonomy" id="43305"/>
    <lineage>
        <taxon>Bacteria</taxon>
        <taxon>Bacillati</taxon>
        <taxon>Bacillota</taxon>
        <taxon>Clostridia</taxon>
        <taxon>Lachnospirales</taxon>
        <taxon>Lachnospiraceae</taxon>
        <taxon>Butyrivibrio</taxon>
    </lineage>
</organism>
<sequence length="126" mass="14633">MVFIAPCDVQLDMDDKTMVQPDVMIICQKDKIVKKNIFGCPDFIVEVLSSTTRRKDMSLKLAKYEKAGVKEYWMVDPDKLKIIVYDFAHDFDVSIYGFKDKVPVGLYDGRLQIDFKPILDEIEFLL</sequence>
<evidence type="ECO:0000259" key="1">
    <source>
        <dbReference type="Pfam" id="PF05685"/>
    </source>
</evidence>